<gene>
    <name evidence="4" type="ORF">HHI36_003048</name>
</gene>
<keyword evidence="5" id="KW-1185">Reference proteome</keyword>
<dbReference type="Gene3D" id="1.10.10.60">
    <property type="entry name" value="Homeodomain-like"/>
    <property type="match status" value="1"/>
</dbReference>
<evidence type="ECO:0000256" key="1">
    <source>
        <dbReference type="SAM" id="MobiDB-lite"/>
    </source>
</evidence>
<proteinExistence type="predicted"/>
<name>A0ABD2PCU0_9CUCU</name>
<feature type="region of interest" description="Disordered" evidence="1">
    <location>
        <begin position="196"/>
        <end position="233"/>
    </location>
</feature>
<evidence type="ECO:0000313" key="5">
    <source>
        <dbReference type="Proteomes" id="UP001516400"/>
    </source>
</evidence>
<evidence type="ECO:0000259" key="3">
    <source>
        <dbReference type="Pfam" id="PF13837"/>
    </source>
</evidence>
<comment type="caution">
    <text evidence="4">The sequence shown here is derived from an EMBL/GenBank/DDBJ whole genome shotgun (WGS) entry which is preliminary data.</text>
</comment>
<reference evidence="4 5" key="1">
    <citation type="journal article" date="2021" name="BMC Biol.">
        <title>Horizontally acquired antibacterial genes associated with adaptive radiation of ladybird beetles.</title>
        <authorList>
            <person name="Li H.S."/>
            <person name="Tang X.F."/>
            <person name="Huang Y.H."/>
            <person name="Xu Z.Y."/>
            <person name="Chen M.L."/>
            <person name="Du X.Y."/>
            <person name="Qiu B.Y."/>
            <person name="Chen P.T."/>
            <person name="Zhang W."/>
            <person name="Slipinski A."/>
            <person name="Escalona H.E."/>
            <person name="Waterhouse R.M."/>
            <person name="Zwick A."/>
            <person name="Pang H."/>
        </authorList>
    </citation>
    <scope>NUCLEOTIDE SEQUENCE [LARGE SCALE GENOMIC DNA]</scope>
    <source>
        <strain evidence="4">SYSU2018</strain>
    </source>
</reference>
<feature type="domain" description="Myb/SANT-like DNA-binding" evidence="3">
    <location>
        <begin position="98"/>
        <end position="171"/>
    </location>
</feature>
<dbReference type="Pfam" id="PF13837">
    <property type="entry name" value="Myb_DNA-bind_4"/>
    <property type="match status" value="1"/>
</dbReference>
<dbReference type="InterPro" id="IPR044822">
    <property type="entry name" value="Myb_DNA-bind_4"/>
</dbReference>
<keyword evidence="2" id="KW-0472">Membrane</keyword>
<accession>A0ABD2PCU0</accession>
<feature type="compositionally biased region" description="Acidic residues" evidence="1">
    <location>
        <begin position="196"/>
        <end position="206"/>
    </location>
</feature>
<dbReference type="EMBL" id="JABFTP020000185">
    <property type="protein sequence ID" value="KAL3288611.1"/>
    <property type="molecule type" value="Genomic_DNA"/>
</dbReference>
<sequence>MSKTRKCKIIPAQITDVVDGSYILNLPDGEQYKVEGGDVPLKRGSLIRFDKDSFFKLTNDVVLEDFEEITVLKEEPADADTHDTDFSSNNKEKNFAVWQDAPTRMLLDLYKEFRPGVNSQKFKTLKNMWEAIADRMQEEGYVFDCQQVESKWKSLVRSYRTGLASGMKRKSNYLGASFEREIGEILSSQGISFEVVNEDDNEDTDGDIYNAYESMPNKKRKSNNNSEDNTAGTSASDMTLLIKAINRRTSQKENADQIKQDQRERLISAIKERNEILKKYFYRKIIDSRKYLFLMNNHEVLLTNIVFILFVFILNSVGVDSHYCV</sequence>
<dbReference type="Proteomes" id="UP001516400">
    <property type="component" value="Unassembled WGS sequence"/>
</dbReference>
<evidence type="ECO:0000256" key="2">
    <source>
        <dbReference type="SAM" id="Phobius"/>
    </source>
</evidence>
<feature type="transmembrane region" description="Helical" evidence="2">
    <location>
        <begin position="300"/>
        <end position="319"/>
    </location>
</feature>
<feature type="compositionally biased region" description="Polar residues" evidence="1">
    <location>
        <begin position="223"/>
        <end position="233"/>
    </location>
</feature>
<keyword evidence="2" id="KW-0812">Transmembrane</keyword>
<evidence type="ECO:0000313" key="4">
    <source>
        <dbReference type="EMBL" id="KAL3288611.1"/>
    </source>
</evidence>
<protein>
    <recommendedName>
        <fullName evidence="3">Myb/SANT-like DNA-binding domain-containing protein</fullName>
    </recommendedName>
</protein>
<organism evidence="4 5">
    <name type="scientific">Cryptolaemus montrouzieri</name>
    <dbReference type="NCBI Taxonomy" id="559131"/>
    <lineage>
        <taxon>Eukaryota</taxon>
        <taxon>Metazoa</taxon>
        <taxon>Ecdysozoa</taxon>
        <taxon>Arthropoda</taxon>
        <taxon>Hexapoda</taxon>
        <taxon>Insecta</taxon>
        <taxon>Pterygota</taxon>
        <taxon>Neoptera</taxon>
        <taxon>Endopterygota</taxon>
        <taxon>Coleoptera</taxon>
        <taxon>Polyphaga</taxon>
        <taxon>Cucujiformia</taxon>
        <taxon>Coccinelloidea</taxon>
        <taxon>Coccinellidae</taxon>
        <taxon>Scymninae</taxon>
        <taxon>Scymnini</taxon>
        <taxon>Cryptolaemus</taxon>
    </lineage>
</organism>
<keyword evidence="2" id="KW-1133">Transmembrane helix</keyword>
<dbReference type="AlphaFoldDB" id="A0ABD2PCU0"/>